<evidence type="ECO:0000313" key="13">
    <source>
        <dbReference type="Proteomes" id="UP000093044"/>
    </source>
</evidence>
<dbReference type="SUPFAM" id="SSF52922">
    <property type="entry name" value="TK C-terminal domain-like"/>
    <property type="match status" value="1"/>
</dbReference>
<dbReference type="InterPro" id="IPR049557">
    <property type="entry name" value="Transketolase_CS"/>
</dbReference>
<dbReference type="Proteomes" id="UP000093044">
    <property type="component" value="Chromosome"/>
</dbReference>
<reference evidence="12" key="1">
    <citation type="submission" date="2016-08" db="EMBL/GenBank/DDBJ databases">
        <title>Complete genome of Cloacibacillus porcorum.</title>
        <authorList>
            <person name="Looft T."/>
            <person name="Bayles D.O."/>
            <person name="Alt D.P."/>
        </authorList>
    </citation>
    <scope>NUCLEOTIDE SEQUENCE [LARGE SCALE GENOMIC DNA]</scope>
    <source>
        <strain evidence="12">CL-84</strain>
    </source>
</reference>
<dbReference type="GO" id="GO:0000287">
    <property type="term" value="F:magnesium ion binding"/>
    <property type="evidence" value="ECO:0007669"/>
    <property type="project" value="UniProtKB-UniRule"/>
</dbReference>
<feature type="binding site" evidence="10">
    <location>
        <position position="366"/>
    </location>
    <ligand>
        <name>thiamine diphosphate</name>
        <dbReference type="ChEBI" id="CHEBI:58937"/>
    </ligand>
</feature>
<dbReference type="GO" id="GO:0008661">
    <property type="term" value="F:1-deoxy-D-xylulose-5-phosphate synthase activity"/>
    <property type="evidence" value="ECO:0007669"/>
    <property type="project" value="UniProtKB-UniRule"/>
</dbReference>
<comment type="caution">
    <text evidence="10">Lacks conserved residue(s) required for the propagation of feature annotation.</text>
</comment>
<comment type="cofactor">
    <cofactor evidence="10">
        <name>thiamine diphosphate</name>
        <dbReference type="ChEBI" id="CHEBI:58937"/>
    </cofactor>
    <text evidence="10">Binds 1 thiamine pyrophosphate per subunit.</text>
</comment>
<evidence type="ECO:0000259" key="11">
    <source>
        <dbReference type="SMART" id="SM00861"/>
    </source>
</evidence>
<dbReference type="Gene3D" id="3.40.50.970">
    <property type="match status" value="2"/>
</dbReference>
<keyword evidence="5 10" id="KW-0479">Metal-binding</keyword>
<dbReference type="SUPFAM" id="SSF52518">
    <property type="entry name" value="Thiamin diphosphate-binding fold (THDP-binding)"/>
    <property type="match status" value="2"/>
</dbReference>
<dbReference type="GO" id="GO:0009228">
    <property type="term" value="P:thiamine biosynthetic process"/>
    <property type="evidence" value="ECO:0007669"/>
    <property type="project" value="UniProtKB-UniRule"/>
</dbReference>
<feature type="binding site" evidence="10">
    <location>
        <begin position="146"/>
        <end position="147"/>
    </location>
    <ligand>
        <name>thiamine diphosphate</name>
        <dbReference type="ChEBI" id="CHEBI:58937"/>
    </ligand>
</feature>
<proteinExistence type="inferred from homology"/>
<feature type="binding site" evidence="10">
    <location>
        <begin position="114"/>
        <end position="116"/>
    </location>
    <ligand>
        <name>thiamine diphosphate</name>
        <dbReference type="ChEBI" id="CHEBI:58937"/>
    </ligand>
</feature>
<dbReference type="Gene3D" id="3.40.50.920">
    <property type="match status" value="1"/>
</dbReference>
<feature type="binding site" evidence="10">
    <location>
        <position position="73"/>
    </location>
    <ligand>
        <name>thiamine diphosphate</name>
        <dbReference type="ChEBI" id="CHEBI:58937"/>
    </ligand>
</feature>
<evidence type="ECO:0000256" key="4">
    <source>
        <dbReference type="ARBA" id="ARBA00022679"/>
    </source>
</evidence>
<feature type="binding site" evidence="10">
    <location>
        <position position="174"/>
    </location>
    <ligand>
        <name>thiamine diphosphate</name>
        <dbReference type="ChEBI" id="CHEBI:58937"/>
    </ligand>
</feature>
<keyword evidence="8 10" id="KW-0786">Thiamine pyrophosphate</keyword>
<evidence type="ECO:0000256" key="5">
    <source>
        <dbReference type="ARBA" id="ARBA00022723"/>
    </source>
</evidence>
<evidence type="ECO:0000256" key="8">
    <source>
        <dbReference type="ARBA" id="ARBA00023052"/>
    </source>
</evidence>
<dbReference type="UniPathway" id="UPA00064">
    <property type="reaction ID" value="UER00091"/>
</dbReference>
<dbReference type="GeneID" id="83057745"/>
<dbReference type="PANTHER" id="PTHR43322">
    <property type="entry name" value="1-D-DEOXYXYLULOSE 5-PHOSPHATE SYNTHASE-RELATED"/>
    <property type="match status" value="1"/>
</dbReference>
<dbReference type="RefSeq" id="WP_066744612.1">
    <property type="nucleotide sequence ID" value="NZ_CP016757.1"/>
</dbReference>
<dbReference type="Pfam" id="PF13292">
    <property type="entry name" value="DXP_synthase_N"/>
    <property type="match status" value="1"/>
</dbReference>
<protein>
    <recommendedName>
        <fullName evidence="10">1-deoxy-D-xylulose-5-phosphate synthase</fullName>
        <ecNumber evidence="10">2.2.1.7</ecNumber>
    </recommendedName>
    <alternativeName>
        <fullName evidence="10">1-deoxyxylulose-5-phosphate synthase</fullName>
        <shortName evidence="10">DXP synthase</shortName>
        <shortName evidence="10">DXPS</shortName>
    </alternativeName>
</protein>
<dbReference type="CDD" id="cd02007">
    <property type="entry name" value="TPP_DXS"/>
    <property type="match status" value="1"/>
</dbReference>
<feature type="binding site" evidence="10">
    <location>
        <position position="145"/>
    </location>
    <ligand>
        <name>Mg(2+)</name>
        <dbReference type="ChEBI" id="CHEBI:18420"/>
    </ligand>
</feature>
<dbReference type="Pfam" id="PF02780">
    <property type="entry name" value="Transketolase_C"/>
    <property type="match status" value="1"/>
</dbReference>
<keyword evidence="7 10" id="KW-0784">Thiamine biosynthesis</keyword>
<comment type="cofactor">
    <cofactor evidence="10">
        <name>Mg(2+)</name>
        <dbReference type="ChEBI" id="CHEBI:18420"/>
    </cofactor>
    <text evidence="10">Binds 1 Mg(2+) ion per subunit.</text>
</comment>
<evidence type="ECO:0000256" key="10">
    <source>
        <dbReference type="HAMAP-Rule" id="MF_00315"/>
    </source>
</evidence>
<dbReference type="KEGG" id="cpor:BED41_07755"/>
<dbReference type="STRING" id="1197717.BED41_07755"/>
<evidence type="ECO:0000256" key="6">
    <source>
        <dbReference type="ARBA" id="ARBA00022842"/>
    </source>
</evidence>
<dbReference type="NCBIfam" id="TIGR00204">
    <property type="entry name" value="dxs"/>
    <property type="match status" value="1"/>
</dbReference>
<dbReference type="PROSITE" id="PS00802">
    <property type="entry name" value="TRANSKETOLASE_2"/>
    <property type="match status" value="1"/>
</dbReference>
<comment type="similarity">
    <text evidence="2 10">Belongs to the transketolase family. DXPS subfamily.</text>
</comment>
<dbReference type="EC" id="2.2.1.7" evidence="10"/>
<dbReference type="GO" id="GO:0030976">
    <property type="term" value="F:thiamine pyrophosphate binding"/>
    <property type="evidence" value="ECO:0007669"/>
    <property type="project" value="UniProtKB-UniRule"/>
</dbReference>
<dbReference type="GO" id="GO:0005829">
    <property type="term" value="C:cytosol"/>
    <property type="evidence" value="ECO:0007669"/>
    <property type="project" value="TreeGrafter"/>
</dbReference>
<dbReference type="GO" id="GO:0019288">
    <property type="term" value="P:isopentenyl diphosphate biosynthetic process, methylerythritol 4-phosphate pathway"/>
    <property type="evidence" value="ECO:0007669"/>
    <property type="project" value="TreeGrafter"/>
</dbReference>
<dbReference type="InterPro" id="IPR029061">
    <property type="entry name" value="THDP-binding"/>
</dbReference>
<evidence type="ECO:0000256" key="2">
    <source>
        <dbReference type="ARBA" id="ARBA00011081"/>
    </source>
</evidence>
<comment type="pathway">
    <text evidence="1 10">Metabolic intermediate biosynthesis; 1-deoxy-D-xylulose 5-phosphate biosynthesis; 1-deoxy-D-xylulose 5-phosphate from D-glyceraldehyde 3-phosphate and pyruvate: step 1/1.</text>
</comment>
<organism evidence="12 13">
    <name type="scientific">Cloacibacillus porcorum</name>
    <dbReference type="NCBI Taxonomy" id="1197717"/>
    <lineage>
        <taxon>Bacteria</taxon>
        <taxon>Thermotogati</taxon>
        <taxon>Synergistota</taxon>
        <taxon>Synergistia</taxon>
        <taxon>Synergistales</taxon>
        <taxon>Synergistaceae</taxon>
        <taxon>Cloacibacillus</taxon>
    </lineage>
</organism>
<dbReference type="GO" id="GO:0016114">
    <property type="term" value="P:terpenoid biosynthetic process"/>
    <property type="evidence" value="ECO:0007669"/>
    <property type="project" value="UniProtKB-UniRule"/>
</dbReference>
<comment type="function">
    <text evidence="10">Catalyzes the acyloin condensation reaction between C atoms 2 and 3 of pyruvate and glyceraldehyde 3-phosphate to yield 1-deoxy-D-xylulose-5-phosphate (DXP).</text>
</comment>
<dbReference type="InterPro" id="IPR020826">
    <property type="entry name" value="Transketolase_BS"/>
</dbReference>
<comment type="catalytic activity">
    <reaction evidence="10">
        <text>D-glyceraldehyde 3-phosphate + pyruvate + H(+) = 1-deoxy-D-xylulose 5-phosphate + CO2</text>
        <dbReference type="Rhea" id="RHEA:12605"/>
        <dbReference type="ChEBI" id="CHEBI:15361"/>
        <dbReference type="ChEBI" id="CHEBI:15378"/>
        <dbReference type="ChEBI" id="CHEBI:16526"/>
        <dbReference type="ChEBI" id="CHEBI:57792"/>
        <dbReference type="ChEBI" id="CHEBI:59776"/>
        <dbReference type="EC" id="2.2.1.7"/>
    </reaction>
</comment>
<sequence>MSLLESVDDFRGLYGLSEAELKKLCAELRKNIIDVTLENGGHLSSSLGTVELTVALLRVFNPDVDKIIFDVGHQSYAYKLLTKRRSRFETLRRKGGIAGFPRMDESPYDFFTTGHSSTSISAAMGYAKARDLRREEHEVVAVIGDGALLNGVSFEALNCLASLKSKVIIILNDNKMSINPRVGGMASHLAKLAVNPTYKKLKDYIKSQCTNMKNGENINSSLSRIKMKLKSLLLPTNVFEELNISYWGPFNGHNLTEMEEVFRLARHYDESLLIHVMTEKGKGCPQTEAYPSFFHGIGPKTKIDAASHASSGCGESWSGVMAEVLCELAHEDPRVTVCTAAMKDGTKLENFAKAYPQRFCDTGIAEEHMLIYAAGLAAAGMRPVVCIYSTFLQRAADQVMHDICLPKLPVLLGIDRAGLVGEDGETHHGILDVAWLRAIPEMTVAAPRDAVDLEFFVREWKKRSLPMAVRYPRGKAVKAIAAPGRERRPAPWGRLEVISGGEEICLIGIGSTVELMLKSADEIEKISGRRPTVADLRFIKPLDYEGLDALLTTHKVIVTAEENTLTGGAGEAVASYINAKGYAVRAAAAGVPDHFISHATRAQQWEECGLTVENIARLCLTK</sequence>
<dbReference type="EMBL" id="CP016757">
    <property type="protein sequence ID" value="ANZ44979.1"/>
    <property type="molecule type" value="Genomic_DNA"/>
</dbReference>
<evidence type="ECO:0000313" key="12">
    <source>
        <dbReference type="EMBL" id="ANZ44979.1"/>
    </source>
</evidence>
<dbReference type="OrthoDB" id="9803371at2"/>
<feature type="binding site" evidence="10">
    <location>
        <position position="174"/>
    </location>
    <ligand>
        <name>Mg(2+)</name>
        <dbReference type="ChEBI" id="CHEBI:18420"/>
    </ligand>
</feature>
<dbReference type="NCBIfam" id="NF003933">
    <property type="entry name" value="PRK05444.2-2"/>
    <property type="match status" value="1"/>
</dbReference>
<dbReference type="InterPro" id="IPR009014">
    <property type="entry name" value="Transketo_C/PFOR_II"/>
</dbReference>
<evidence type="ECO:0000256" key="1">
    <source>
        <dbReference type="ARBA" id="ARBA00004980"/>
    </source>
</evidence>
<name>A0A1B2I4T1_9BACT</name>
<comment type="subunit">
    <text evidence="3 10">Homodimer.</text>
</comment>
<dbReference type="PANTHER" id="PTHR43322:SF5">
    <property type="entry name" value="1-DEOXY-D-XYLULOSE-5-PHOSPHATE SYNTHASE, CHLOROPLASTIC"/>
    <property type="match status" value="1"/>
</dbReference>
<gene>
    <name evidence="10" type="primary">dxs</name>
    <name evidence="12" type="ORF">BED41_07755</name>
</gene>
<dbReference type="HAMAP" id="MF_00315">
    <property type="entry name" value="DXP_synth"/>
    <property type="match status" value="1"/>
</dbReference>
<dbReference type="InterPro" id="IPR005475">
    <property type="entry name" value="Transketolase-like_Pyr-bd"/>
</dbReference>
<evidence type="ECO:0000256" key="3">
    <source>
        <dbReference type="ARBA" id="ARBA00011738"/>
    </source>
</evidence>
<evidence type="ECO:0000256" key="7">
    <source>
        <dbReference type="ARBA" id="ARBA00022977"/>
    </source>
</evidence>
<dbReference type="CDD" id="cd07033">
    <property type="entry name" value="TPP_PYR_DXS_TK_like"/>
    <property type="match status" value="1"/>
</dbReference>
<dbReference type="PROSITE" id="PS00801">
    <property type="entry name" value="TRANSKETOLASE_1"/>
    <property type="match status" value="1"/>
</dbReference>
<keyword evidence="13" id="KW-1185">Reference proteome</keyword>
<accession>A0A1B2I4T1</accession>
<dbReference type="InterPro" id="IPR005477">
    <property type="entry name" value="Dxylulose-5-P_synthase"/>
</dbReference>
<dbReference type="SMART" id="SM00861">
    <property type="entry name" value="Transket_pyr"/>
    <property type="match status" value="1"/>
</dbReference>
<keyword evidence="9 10" id="KW-0414">Isoprene biosynthesis</keyword>
<dbReference type="AlphaFoldDB" id="A0A1B2I4T1"/>
<feature type="domain" description="Transketolase-like pyrimidine-binding" evidence="11">
    <location>
        <begin position="315"/>
        <end position="479"/>
    </location>
</feature>
<dbReference type="Pfam" id="PF02779">
    <property type="entry name" value="Transket_pyr"/>
    <property type="match status" value="1"/>
</dbReference>
<keyword evidence="6 10" id="KW-0460">Magnesium</keyword>
<evidence type="ECO:0000256" key="9">
    <source>
        <dbReference type="ARBA" id="ARBA00023229"/>
    </source>
</evidence>
<keyword evidence="4 10" id="KW-0808">Transferase</keyword>
<dbReference type="InterPro" id="IPR033248">
    <property type="entry name" value="Transketolase_C"/>
</dbReference>